<dbReference type="InterPro" id="IPR008333">
    <property type="entry name" value="Cbr1-like_FAD-bd_dom"/>
</dbReference>
<sequence>MAQVHVCHAGTCLNRGAEGVLTEIEELASAVGGQCTVHETGCLGYCSQAPNAVVVRRGERPKVHTLIRSLEASADVVAAATGLQPNLEDDQIKQKLAGLRAARARERAKEVYHWNSALNGLGAEAVGKPRLREELDWLRRQVGSADSTGQMPEAIAEYTKWSLESVEPVSRHAAVFTYTSKDRKRGTPHPRGRGRVPRPITWHTTLLAEVGANDEGPLPWIERDYTPISSAHQWEQGRVEILIKIYADGKATSWLYRTKPETIWLSRPVRTLAVPSLVHDDGPSFRPASVLLLLAGTGVVALPQILAHRDPYGSLRISTPKRDQLRVPIDVLLSCREDDAPMAPRCAAWCREEGDAAGLRNCTLLLSPAAEGDVPFPNAPDVDVDAAVAGLENASVVRGRLSAQILSEAYQKMPQPCRVVVSGPGEYNSAVREMLMDLVDDLDSVTVLSA</sequence>
<dbReference type="EMBL" id="HBIW01025866">
    <property type="protein sequence ID" value="CAE0706867.1"/>
    <property type="molecule type" value="Transcribed_RNA"/>
</dbReference>
<dbReference type="Gene3D" id="2.40.30.10">
    <property type="entry name" value="Translation factors"/>
    <property type="match status" value="1"/>
</dbReference>
<accession>A0A7S4A819</accession>
<dbReference type="SUPFAM" id="SSF63380">
    <property type="entry name" value="Riboflavin synthase domain-like"/>
    <property type="match status" value="1"/>
</dbReference>
<dbReference type="AlphaFoldDB" id="A0A7S4A819"/>
<dbReference type="EMBL" id="CAKKNE010000004">
    <property type="protein sequence ID" value="CAH0374628.1"/>
    <property type="molecule type" value="Genomic_DNA"/>
</dbReference>
<reference evidence="3" key="2">
    <citation type="submission" date="2021-11" db="EMBL/GenBank/DDBJ databases">
        <authorList>
            <consortium name="Genoscope - CEA"/>
            <person name="William W."/>
        </authorList>
    </citation>
    <scope>NUCLEOTIDE SEQUENCE</scope>
</reference>
<dbReference type="Pfam" id="PF00970">
    <property type="entry name" value="FAD_binding_6"/>
    <property type="match status" value="1"/>
</dbReference>
<dbReference type="OrthoDB" id="432685at2759"/>
<dbReference type="InterPro" id="IPR036249">
    <property type="entry name" value="Thioredoxin-like_sf"/>
</dbReference>
<dbReference type="SUPFAM" id="SSF52833">
    <property type="entry name" value="Thioredoxin-like"/>
    <property type="match status" value="1"/>
</dbReference>
<dbReference type="Gene3D" id="3.40.30.10">
    <property type="entry name" value="Glutaredoxin"/>
    <property type="match status" value="1"/>
</dbReference>
<feature type="domain" description="Flavoprotein pyridine nucleotide cytochrome reductase-like FAD-binding" evidence="1">
    <location>
        <begin position="222"/>
        <end position="263"/>
    </location>
</feature>
<reference evidence="2" key="1">
    <citation type="submission" date="2021-01" db="EMBL/GenBank/DDBJ databases">
        <authorList>
            <person name="Corre E."/>
            <person name="Pelletier E."/>
            <person name="Niang G."/>
            <person name="Scheremetjew M."/>
            <person name="Finn R."/>
            <person name="Kale V."/>
            <person name="Holt S."/>
            <person name="Cochrane G."/>
            <person name="Meng A."/>
            <person name="Brown T."/>
            <person name="Cohen L."/>
        </authorList>
    </citation>
    <scope>NUCLEOTIDE SEQUENCE</scope>
    <source>
        <strain evidence="2">CCMP1756</strain>
    </source>
</reference>
<evidence type="ECO:0000313" key="4">
    <source>
        <dbReference type="Proteomes" id="UP000789595"/>
    </source>
</evidence>
<organism evidence="2">
    <name type="scientific">Pelagomonas calceolata</name>
    <dbReference type="NCBI Taxonomy" id="35677"/>
    <lineage>
        <taxon>Eukaryota</taxon>
        <taxon>Sar</taxon>
        <taxon>Stramenopiles</taxon>
        <taxon>Ochrophyta</taxon>
        <taxon>Pelagophyceae</taxon>
        <taxon>Pelagomonadales</taxon>
        <taxon>Pelagomonadaceae</taxon>
        <taxon>Pelagomonas</taxon>
    </lineage>
</organism>
<keyword evidence="4" id="KW-1185">Reference proteome</keyword>
<protein>
    <recommendedName>
        <fullName evidence="1">Flavoprotein pyridine nucleotide cytochrome reductase-like FAD-binding domain-containing protein</fullName>
    </recommendedName>
</protein>
<proteinExistence type="predicted"/>
<evidence type="ECO:0000313" key="3">
    <source>
        <dbReference type="EMBL" id="CAH0374628.1"/>
    </source>
</evidence>
<dbReference type="InterPro" id="IPR017938">
    <property type="entry name" value="Riboflavin_synthase-like_b-brl"/>
</dbReference>
<evidence type="ECO:0000259" key="1">
    <source>
        <dbReference type="Pfam" id="PF00970"/>
    </source>
</evidence>
<dbReference type="Proteomes" id="UP000789595">
    <property type="component" value="Unassembled WGS sequence"/>
</dbReference>
<evidence type="ECO:0000313" key="2">
    <source>
        <dbReference type="EMBL" id="CAE0706867.1"/>
    </source>
</evidence>
<dbReference type="CDD" id="cd02980">
    <property type="entry name" value="TRX_Fd_family"/>
    <property type="match status" value="1"/>
</dbReference>
<name>A0A7S4A819_9STRA</name>
<gene>
    <name evidence="2" type="ORF">PCAL00307_LOCUS22318</name>
    <name evidence="3" type="ORF">PECAL_4P19250</name>
</gene>